<evidence type="ECO:0000256" key="2">
    <source>
        <dbReference type="RuleBase" id="RU000628"/>
    </source>
</evidence>
<dbReference type="SMART" id="SM00499">
    <property type="entry name" value="AAI"/>
    <property type="match status" value="1"/>
</dbReference>
<dbReference type="EMBL" id="JANJYI010000005">
    <property type="protein sequence ID" value="KAK2647523.1"/>
    <property type="molecule type" value="Genomic_DNA"/>
</dbReference>
<dbReference type="InterPro" id="IPR000528">
    <property type="entry name" value="Plant_nsLTP"/>
</dbReference>
<dbReference type="Proteomes" id="UP001280121">
    <property type="component" value="Unassembled WGS sequence"/>
</dbReference>
<dbReference type="PRINTS" id="PR00382">
    <property type="entry name" value="LIPIDTRNSFER"/>
</dbReference>
<proteinExistence type="inferred from homology"/>
<accession>A0AAD9WYS3</accession>
<dbReference type="Pfam" id="PF00234">
    <property type="entry name" value="Tryp_alpha_amyl"/>
    <property type="match status" value="1"/>
</dbReference>
<dbReference type="GO" id="GO:0006869">
    <property type="term" value="P:lipid transport"/>
    <property type="evidence" value="ECO:0007669"/>
    <property type="project" value="InterPro"/>
</dbReference>
<dbReference type="AlphaFoldDB" id="A0AAD9WYS3"/>
<keyword evidence="2" id="KW-0446">Lipid-binding</keyword>
<gene>
    <name evidence="4" type="ORF">Ddye_015012</name>
</gene>
<evidence type="ECO:0000313" key="4">
    <source>
        <dbReference type="EMBL" id="KAK2647523.1"/>
    </source>
</evidence>
<name>A0AAD9WYS3_9ROSI</name>
<evidence type="ECO:0000256" key="1">
    <source>
        <dbReference type="ARBA" id="ARBA00009748"/>
    </source>
</evidence>
<dbReference type="PANTHER" id="PTHR33076">
    <property type="entry name" value="NON-SPECIFIC LIPID-TRANSFER PROTEIN 2-RELATED"/>
    <property type="match status" value="1"/>
</dbReference>
<feature type="domain" description="Bifunctional inhibitor/plant lipid transfer protein/seed storage helical" evidence="3">
    <location>
        <begin position="35"/>
        <end position="107"/>
    </location>
</feature>
<comment type="function">
    <text evidence="2">Plant non-specific lipid-transfer proteins transfer phospholipids as well as galactolipids across membranes. May play a role in wax or cutin deposition in the cell walls of expanding epidermal cells and certain secretory tissues.</text>
</comment>
<dbReference type="InterPro" id="IPR016140">
    <property type="entry name" value="Bifunc_inhib/LTP/seed_store"/>
</dbReference>
<comment type="caution">
    <text evidence="4">The sequence shown here is derived from an EMBL/GenBank/DDBJ whole genome shotgun (WGS) entry which is preliminary data.</text>
</comment>
<keyword evidence="5" id="KW-1185">Reference proteome</keyword>
<sequence>MELEICLMISSGSWVRNELKELVWCLCASQAAISCGQVTSSIGPCIRYLRSGIGAVPPACCSGIKTLAEATTTTPDRQAACKCLKSAASSISGINSNAAAGLPGNVK</sequence>
<protein>
    <recommendedName>
        <fullName evidence="2">Non-specific lipid-transfer protein</fullName>
    </recommendedName>
</protein>
<reference evidence="4" key="1">
    <citation type="journal article" date="2023" name="Plant J.">
        <title>Genome sequences and population genomics provide insights into the demographic history, inbreeding, and mutation load of two 'living fossil' tree species of Dipteronia.</title>
        <authorList>
            <person name="Feng Y."/>
            <person name="Comes H.P."/>
            <person name="Chen J."/>
            <person name="Zhu S."/>
            <person name="Lu R."/>
            <person name="Zhang X."/>
            <person name="Li P."/>
            <person name="Qiu J."/>
            <person name="Olsen K.M."/>
            <person name="Qiu Y."/>
        </authorList>
    </citation>
    <scope>NUCLEOTIDE SEQUENCE</scope>
    <source>
        <strain evidence="4">KIB01</strain>
    </source>
</reference>
<dbReference type="SUPFAM" id="SSF47699">
    <property type="entry name" value="Bifunctional inhibitor/lipid-transfer protein/seed storage 2S albumin"/>
    <property type="match status" value="1"/>
</dbReference>
<dbReference type="Gene3D" id="1.10.110.10">
    <property type="entry name" value="Plant lipid-transfer and hydrophobic proteins"/>
    <property type="match status" value="1"/>
</dbReference>
<evidence type="ECO:0000313" key="5">
    <source>
        <dbReference type="Proteomes" id="UP001280121"/>
    </source>
</evidence>
<organism evidence="4 5">
    <name type="scientific">Dipteronia dyeriana</name>
    <dbReference type="NCBI Taxonomy" id="168575"/>
    <lineage>
        <taxon>Eukaryota</taxon>
        <taxon>Viridiplantae</taxon>
        <taxon>Streptophyta</taxon>
        <taxon>Embryophyta</taxon>
        <taxon>Tracheophyta</taxon>
        <taxon>Spermatophyta</taxon>
        <taxon>Magnoliopsida</taxon>
        <taxon>eudicotyledons</taxon>
        <taxon>Gunneridae</taxon>
        <taxon>Pentapetalae</taxon>
        <taxon>rosids</taxon>
        <taxon>malvids</taxon>
        <taxon>Sapindales</taxon>
        <taxon>Sapindaceae</taxon>
        <taxon>Hippocastanoideae</taxon>
        <taxon>Acereae</taxon>
        <taxon>Dipteronia</taxon>
    </lineage>
</organism>
<keyword evidence="2" id="KW-0813">Transport</keyword>
<dbReference type="CDD" id="cd01960">
    <property type="entry name" value="nsLTP1"/>
    <property type="match status" value="1"/>
</dbReference>
<dbReference type="GO" id="GO:0008289">
    <property type="term" value="F:lipid binding"/>
    <property type="evidence" value="ECO:0007669"/>
    <property type="project" value="UniProtKB-KW"/>
</dbReference>
<evidence type="ECO:0000259" key="3">
    <source>
        <dbReference type="SMART" id="SM00499"/>
    </source>
</evidence>
<dbReference type="InterPro" id="IPR036312">
    <property type="entry name" value="Bifun_inhib/LTP/seed_sf"/>
</dbReference>
<comment type="similarity">
    <text evidence="1 2">Belongs to the plant LTP family.</text>
</comment>